<dbReference type="GO" id="GO:0006284">
    <property type="term" value="P:base-excision repair"/>
    <property type="evidence" value="ECO:0007669"/>
    <property type="project" value="InterPro"/>
</dbReference>
<evidence type="ECO:0000256" key="7">
    <source>
        <dbReference type="ARBA" id="ARBA00023204"/>
    </source>
</evidence>
<reference evidence="14" key="1">
    <citation type="journal article" date="2023" name="Insect Mol. Biol.">
        <title>Genome sequencing provides insights into the evolution of gene families encoding plant cell wall-degrading enzymes in longhorned beetles.</title>
        <authorList>
            <person name="Shin N.R."/>
            <person name="Okamura Y."/>
            <person name="Kirsch R."/>
            <person name="Pauchet Y."/>
        </authorList>
    </citation>
    <scope>NUCLEOTIDE SEQUENCE</scope>
    <source>
        <strain evidence="14">AMC_N1</strain>
    </source>
</reference>
<keyword evidence="15" id="KW-1185">Reference proteome</keyword>
<dbReference type="AlphaFoldDB" id="A0AAV8YZU4"/>
<dbReference type="PANTHER" id="PTHR10429">
    <property type="entry name" value="DNA-3-METHYLADENINE GLYCOSYLASE"/>
    <property type="match status" value="1"/>
</dbReference>
<comment type="caution">
    <text evidence="14">The sequence shown here is derived from an EMBL/GenBank/DDBJ whole genome shotgun (WGS) entry which is preliminary data.</text>
</comment>
<dbReference type="Gene3D" id="3.10.300.10">
    <property type="entry name" value="Methylpurine-DNA glycosylase (MPG)"/>
    <property type="match status" value="1"/>
</dbReference>
<evidence type="ECO:0000256" key="10">
    <source>
        <dbReference type="ARBA" id="ARBA00068926"/>
    </source>
</evidence>
<evidence type="ECO:0000256" key="11">
    <source>
        <dbReference type="ARBA" id="ARBA00076879"/>
    </source>
</evidence>
<dbReference type="CDD" id="cd00540">
    <property type="entry name" value="AAG"/>
    <property type="match status" value="1"/>
</dbReference>
<dbReference type="SUPFAM" id="SSF50486">
    <property type="entry name" value="FMT C-terminal domain-like"/>
    <property type="match status" value="1"/>
</dbReference>
<evidence type="ECO:0000256" key="3">
    <source>
        <dbReference type="ARBA" id="ARBA00009232"/>
    </source>
</evidence>
<dbReference type="NCBIfam" id="TIGR00567">
    <property type="entry name" value="3mg"/>
    <property type="match status" value="1"/>
</dbReference>
<evidence type="ECO:0000256" key="1">
    <source>
        <dbReference type="ARBA" id="ARBA00000086"/>
    </source>
</evidence>
<evidence type="ECO:0000256" key="8">
    <source>
        <dbReference type="ARBA" id="ARBA00033426"/>
    </source>
</evidence>
<gene>
    <name evidence="14" type="ORF">NQ318_020563</name>
</gene>
<keyword evidence="6" id="KW-0378">Hydrolase</keyword>
<comment type="similarity">
    <text evidence="3">Belongs to the DNA glycosylase MPG family.</text>
</comment>
<evidence type="ECO:0000256" key="13">
    <source>
        <dbReference type="ARBA" id="ARBA00082988"/>
    </source>
</evidence>
<keyword evidence="7" id="KW-0234">DNA repair</keyword>
<dbReference type="FunFam" id="3.10.300.10:FF:000001">
    <property type="entry name" value="Putative 3-methyladenine DNA glycosylase"/>
    <property type="match status" value="1"/>
</dbReference>
<keyword evidence="5" id="KW-0227">DNA damage</keyword>
<sequence length="225" mass="25736">MNEINSRRLLKEDYTKSCKDLAVYLLGKTLIRQLENGELLKGKIVETECYLGGEDKASHSYNGKVTKRNEPMYMPSGTTYVYVLYFGYHCLNISSEEPGACVLIRSLEVVSGREVMEQLRVAKIKNISKTIKTTDLCNGPSKLCIAMDITRESLNKFDLTNPYNSQMWIEEQESDEEMAVINTSRIGLGPSAEEWKAAPLRYYILNNKNVSKRDKKAEKELMFLY</sequence>
<dbReference type="InterPro" id="IPR011034">
    <property type="entry name" value="Formyl_transferase-like_C_sf"/>
</dbReference>
<comment type="subunit">
    <text evidence="9">Binds MBD1. Binds SSBP1.</text>
</comment>
<evidence type="ECO:0000256" key="12">
    <source>
        <dbReference type="ARBA" id="ARBA00078171"/>
    </source>
</evidence>
<dbReference type="GO" id="GO:0003905">
    <property type="term" value="F:alkylbase DNA N-glycosylase activity"/>
    <property type="evidence" value="ECO:0007669"/>
    <property type="project" value="UniProtKB-EC"/>
</dbReference>
<name>A0AAV8YZU4_9CUCU</name>
<dbReference type="Pfam" id="PF02245">
    <property type="entry name" value="Pur_DNA_glyco"/>
    <property type="match status" value="1"/>
</dbReference>
<evidence type="ECO:0000313" key="15">
    <source>
        <dbReference type="Proteomes" id="UP001162162"/>
    </source>
</evidence>
<evidence type="ECO:0000256" key="5">
    <source>
        <dbReference type="ARBA" id="ARBA00022763"/>
    </source>
</evidence>
<organism evidence="14 15">
    <name type="scientific">Aromia moschata</name>
    <dbReference type="NCBI Taxonomy" id="1265417"/>
    <lineage>
        <taxon>Eukaryota</taxon>
        <taxon>Metazoa</taxon>
        <taxon>Ecdysozoa</taxon>
        <taxon>Arthropoda</taxon>
        <taxon>Hexapoda</taxon>
        <taxon>Insecta</taxon>
        <taxon>Pterygota</taxon>
        <taxon>Neoptera</taxon>
        <taxon>Endopterygota</taxon>
        <taxon>Coleoptera</taxon>
        <taxon>Polyphaga</taxon>
        <taxon>Cucujiformia</taxon>
        <taxon>Chrysomeloidea</taxon>
        <taxon>Cerambycidae</taxon>
        <taxon>Cerambycinae</taxon>
        <taxon>Callichromatini</taxon>
        <taxon>Aromia</taxon>
    </lineage>
</organism>
<comment type="function">
    <text evidence="2">Hydrolysis of the deoxyribose N-glycosidic bond to excise 3-methyladenine, and 7-methylguanine from the damaged DNA polymer formed by alkylation lesions.</text>
</comment>
<protein>
    <recommendedName>
        <fullName evidence="10">DNA-3-methyladenine glycosylase</fullName>
        <ecNumber evidence="4">3.2.2.21</ecNumber>
    </recommendedName>
    <alternativeName>
        <fullName evidence="11">3-alkyladenine DNA glycosylase</fullName>
    </alternativeName>
    <alternativeName>
        <fullName evidence="8">3-methyladenine DNA glycosidase</fullName>
    </alternativeName>
    <alternativeName>
        <fullName evidence="13">ADPG</fullName>
    </alternativeName>
    <alternativeName>
        <fullName evidence="12">N-methylpurine-DNA glycosylase</fullName>
    </alternativeName>
</protein>
<dbReference type="PANTHER" id="PTHR10429:SF0">
    <property type="entry name" value="DNA-3-METHYLADENINE GLYCOSYLASE"/>
    <property type="match status" value="1"/>
</dbReference>
<dbReference type="InterPro" id="IPR003180">
    <property type="entry name" value="MPG"/>
</dbReference>
<proteinExistence type="inferred from homology"/>
<evidence type="ECO:0000256" key="4">
    <source>
        <dbReference type="ARBA" id="ARBA00012000"/>
    </source>
</evidence>
<evidence type="ECO:0000256" key="9">
    <source>
        <dbReference type="ARBA" id="ARBA00066187"/>
    </source>
</evidence>
<dbReference type="EC" id="3.2.2.21" evidence="4"/>
<dbReference type="GO" id="GO:0003677">
    <property type="term" value="F:DNA binding"/>
    <property type="evidence" value="ECO:0007669"/>
    <property type="project" value="InterPro"/>
</dbReference>
<evidence type="ECO:0000256" key="6">
    <source>
        <dbReference type="ARBA" id="ARBA00022801"/>
    </source>
</evidence>
<evidence type="ECO:0000313" key="14">
    <source>
        <dbReference type="EMBL" id="KAJ8957525.1"/>
    </source>
</evidence>
<comment type="catalytic activity">
    <reaction evidence="1">
        <text>Hydrolysis of alkylated DNA, releasing 3-methyladenine, 3-methylguanine, 7-methylguanine and 7-methyladenine.</text>
        <dbReference type="EC" id="3.2.2.21"/>
    </reaction>
</comment>
<dbReference type="EMBL" id="JAPWTK010000022">
    <property type="protein sequence ID" value="KAJ8957525.1"/>
    <property type="molecule type" value="Genomic_DNA"/>
</dbReference>
<evidence type="ECO:0000256" key="2">
    <source>
        <dbReference type="ARBA" id="ARBA00002421"/>
    </source>
</evidence>
<dbReference type="HAMAP" id="MF_00527">
    <property type="entry name" value="3MGH"/>
    <property type="match status" value="1"/>
</dbReference>
<accession>A0AAV8YZU4</accession>
<dbReference type="Proteomes" id="UP001162162">
    <property type="component" value="Unassembled WGS sequence"/>
</dbReference>
<dbReference type="InterPro" id="IPR036995">
    <property type="entry name" value="MPG_sf"/>
</dbReference>